<dbReference type="SUPFAM" id="SSF55961">
    <property type="entry name" value="Bet v1-like"/>
    <property type="match status" value="1"/>
</dbReference>
<organism evidence="1 2">
    <name type="scientific">Haloactinospora alba</name>
    <dbReference type="NCBI Taxonomy" id="405555"/>
    <lineage>
        <taxon>Bacteria</taxon>
        <taxon>Bacillati</taxon>
        <taxon>Actinomycetota</taxon>
        <taxon>Actinomycetes</taxon>
        <taxon>Streptosporangiales</taxon>
        <taxon>Nocardiopsidaceae</taxon>
        <taxon>Haloactinospora</taxon>
    </lineage>
</organism>
<accession>A0A543N7H7</accession>
<evidence type="ECO:0000313" key="2">
    <source>
        <dbReference type="Proteomes" id="UP000317422"/>
    </source>
</evidence>
<dbReference type="InterPro" id="IPR023393">
    <property type="entry name" value="START-like_dom_sf"/>
</dbReference>
<dbReference type="InterPro" id="IPR019587">
    <property type="entry name" value="Polyketide_cyclase/dehydratase"/>
</dbReference>
<keyword evidence="2" id="KW-1185">Reference proteome</keyword>
<dbReference type="Pfam" id="PF10604">
    <property type="entry name" value="Polyketide_cyc2"/>
    <property type="match status" value="1"/>
</dbReference>
<dbReference type="Gene3D" id="3.30.530.20">
    <property type="match status" value="1"/>
</dbReference>
<proteinExistence type="predicted"/>
<gene>
    <name evidence="1" type="ORF">FHX37_4514</name>
</gene>
<evidence type="ECO:0000313" key="1">
    <source>
        <dbReference type="EMBL" id="TQN27784.1"/>
    </source>
</evidence>
<dbReference type="OrthoDB" id="6624781at2"/>
<dbReference type="Proteomes" id="UP000317422">
    <property type="component" value="Unassembled WGS sequence"/>
</dbReference>
<sequence>MAQHRVSRSVVVDAPAERIFDILADPRRHSEFDGSGTVREAVRGPERLTLGSRFGMGMRMGGLDYRTGNQVVEFSENRRLAWRHGAWHRWRWTLEPLEDGTTRVTETFDYSRFGTWFYILVGFPQRNALGIERTLPRLKRLAEQDG</sequence>
<dbReference type="AlphaFoldDB" id="A0A543N7H7"/>
<comment type="caution">
    <text evidence="1">The sequence shown here is derived from an EMBL/GenBank/DDBJ whole genome shotgun (WGS) entry which is preliminary data.</text>
</comment>
<protein>
    <submittedName>
        <fullName evidence="1">Ribosome-associated toxin RatA of RatAB toxin-antitoxin module</fullName>
    </submittedName>
</protein>
<dbReference type="EMBL" id="VFQC01000003">
    <property type="protein sequence ID" value="TQN27784.1"/>
    <property type="molecule type" value="Genomic_DNA"/>
</dbReference>
<reference evidence="1 2" key="1">
    <citation type="submission" date="2019-06" db="EMBL/GenBank/DDBJ databases">
        <title>Sequencing the genomes of 1000 actinobacteria strains.</title>
        <authorList>
            <person name="Klenk H.-P."/>
        </authorList>
    </citation>
    <scope>NUCLEOTIDE SEQUENCE [LARGE SCALE GENOMIC DNA]</scope>
    <source>
        <strain evidence="1 2">DSM 45015</strain>
    </source>
</reference>
<name>A0A543N7H7_9ACTN</name>
<dbReference type="RefSeq" id="WP_141926197.1">
    <property type="nucleotide sequence ID" value="NZ_VFQC01000003.1"/>
</dbReference>